<proteinExistence type="predicted"/>
<feature type="compositionally biased region" description="Basic residues" evidence="2">
    <location>
        <begin position="657"/>
        <end position="667"/>
    </location>
</feature>
<dbReference type="Gene3D" id="1.25.40.10">
    <property type="entry name" value="Tetratricopeptide repeat domain"/>
    <property type="match status" value="2"/>
</dbReference>
<organism evidence="3 4">
    <name type="scientific">Hondaea fermentalgiana</name>
    <dbReference type="NCBI Taxonomy" id="2315210"/>
    <lineage>
        <taxon>Eukaryota</taxon>
        <taxon>Sar</taxon>
        <taxon>Stramenopiles</taxon>
        <taxon>Bigyra</taxon>
        <taxon>Labyrinthulomycetes</taxon>
        <taxon>Thraustochytrida</taxon>
        <taxon>Thraustochytriidae</taxon>
        <taxon>Hondaea</taxon>
    </lineage>
</organism>
<feature type="compositionally biased region" description="Acidic residues" evidence="2">
    <location>
        <begin position="52"/>
        <end position="79"/>
    </location>
</feature>
<dbReference type="InterPro" id="IPR003107">
    <property type="entry name" value="HAT"/>
</dbReference>
<keyword evidence="3" id="KW-0808">Transferase</keyword>
<feature type="coiled-coil region" evidence="1">
    <location>
        <begin position="193"/>
        <end position="243"/>
    </location>
</feature>
<evidence type="ECO:0000313" key="4">
    <source>
        <dbReference type="Proteomes" id="UP000241890"/>
    </source>
</evidence>
<keyword evidence="3" id="KW-0328">Glycosyltransferase</keyword>
<dbReference type="GO" id="GO:0006396">
    <property type="term" value="P:RNA processing"/>
    <property type="evidence" value="ECO:0007669"/>
    <property type="project" value="InterPro"/>
</dbReference>
<accession>A0A2R5GD13</accession>
<comment type="caution">
    <text evidence="3">The sequence shown here is derived from an EMBL/GenBank/DDBJ whole genome shotgun (WGS) entry which is preliminary data.</text>
</comment>
<dbReference type="EMBL" id="BEYU01000049">
    <property type="protein sequence ID" value="GBG28872.1"/>
    <property type="molecule type" value="Genomic_DNA"/>
</dbReference>
<feature type="region of interest" description="Disordered" evidence="2">
    <location>
        <begin position="396"/>
        <end position="425"/>
    </location>
</feature>
<evidence type="ECO:0000256" key="2">
    <source>
        <dbReference type="SAM" id="MobiDB-lite"/>
    </source>
</evidence>
<dbReference type="InterPro" id="IPR011990">
    <property type="entry name" value="TPR-like_helical_dom_sf"/>
</dbReference>
<feature type="compositionally biased region" description="Basic and acidic residues" evidence="2">
    <location>
        <begin position="31"/>
        <end position="48"/>
    </location>
</feature>
<sequence length="685" mass="77517">MEVAETGTATTSGLAKTLRHFGLDTRTPGLQREDRRAELQKRKIDQVKDPSSSDEDDQDCEEDNNGGGDDDDDDDDADILNEQSYSHFDDAGDVRGLVEGLSIAEDNQDANSILESKTRDRADNADAAHDEAWIEEFARGLVQMARQSGAATRSPKSKSTSAHAVLVSPKNKREGLTEADWNDKQAIHDNTDVDALRREIEELDRKRAARIRSRLHDSKDVEIQEAEWDLQRVQQELRRVERHRGIFIDSRLASQSGHMQRWAKEDLLPKLEALEREANARLEQEISRIRAEEESHPQYGRQAQNERRFKLHQMQSRHGNATLDDDASMSVRRGGGPNGSRQRADADEIGREALALHMGKRDLARAETLYRRALALDGRHATNLGNLALFIQQFGTSQHGRRDEENKSIEDSGHRNRAHDDGDESYRKACDAQADKFYRQAISADPSHSTNLANYASFLHKNLRQYERAEQYYERAVHEAPANASILGNFAVFLFRVRRDLVRADRMFQRALEIDPEHVNNCCNYASLLKKGFGKHREAQALYEDALKIDPENPSVLCNYANMLVKGADSSDTSPEACAQIQKARDLYLLALRVNPSHRMAKRNYMIFLRDFPTVRNMANERKLSEARPPPGPRPPQVHAGRVVSPPTSPTSPTSPKLRRRSKRSRSPHAAARKPMSPTLETLIE</sequence>
<dbReference type="Pfam" id="PF13181">
    <property type="entry name" value="TPR_8"/>
    <property type="match status" value="2"/>
</dbReference>
<gene>
    <name evidence="3" type="ORF">FCC1311_050932</name>
</gene>
<feature type="region of interest" description="Disordered" evidence="2">
    <location>
        <begin position="311"/>
        <end position="345"/>
    </location>
</feature>
<dbReference type="PANTHER" id="PTHR26312">
    <property type="entry name" value="TETRATRICOPEPTIDE REPEAT PROTEIN 5"/>
    <property type="match status" value="1"/>
</dbReference>
<feature type="region of interest" description="Disordered" evidence="2">
    <location>
        <begin position="623"/>
        <end position="685"/>
    </location>
</feature>
<dbReference type="InterPro" id="IPR019734">
    <property type="entry name" value="TPR_rpt"/>
</dbReference>
<dbReference type="InParanoid" id="A0A2R5GD13"/>
<evidence type="ECO:0000313" key="3">
    <source>
        <dbReference type="EMBL" id="GBG28872.1"/>
    </source>
</evidence>
<name>A0A2R5GD13_9STRA</name>
<feature type="compositionally biased region" description="Basic and acidic residues" evidence="2">
    <location>
        <begin position="400"/>
        <end position="425"/>
    </location>
</feature>
<protein>
    <submittedName>
        <fullName evidence="3">UDP-N-acetylglucosamine--peptide N-acetylglucosaminyltransferase 110 kDa subunit</fullName>
    </submittedName>
</protein>
<reference evidence="3 4" key="1">
    <citation type="submission" date="2017-12" db="EMBL/GenBank/DDBJ databases">
        <title>Sequencing, de novo assembly and annotation of complete genome of a new Thraustochytrid species, strain FCC1311.</title>
        <authorList>
            <person name="Sedici K."/>
            <person name="Godart F."/>
            <person name="Aiese Cigliano R."/>
            <person name="Sanseverino W."/>
            <person name="Barakat M."/>
            <person name="Ortet P."/>
            <person name="Marechal E."/>
            <person name="Cagnac O."/>
            <person name="Amato A."/>
        </authorList>
    </citation>
    <scope>NUCLEOTIDE SEQUENCE [LARGE SCALE GENOMIC DNA]</scope>
</reference>
<dbReference type="OrthoDB" id="78236at2759"/>
<feature type="region of interest" description="Disordered" evidence="2">
    <location>
        <begin position="1"/>
        <end position="92"/>
    </location>
</feature>
<keyword evidence="1" id="KW-0175">Coiled coil</keyword>
<dbReference type="SMART" id="SM00386">
    <property type="entry name" value="HAT"/>
    <property type="match status" value="4"/>
</dbReference>
<dbReference type="SUPFAM" id="SSF48452">
    <property type="entry name" value="TPR-like"/>
    <property type="match status" value="1"/>
</dbReference>
<dbReference type="Proteomes" id="UP000241890">
    <property type="component" value="Unassembled WGS sequence"/>
</dbReference>
<feature type="region of interest" description="Disordered" evidence="2">
    <location>
        <begin position="148"/>
        <end position="171"/>
    </location>
</feature>
<keyword evidence="4" id="KW-1185">Reference proteome</keyword>
<dbReference type="PANTHER" id="PTHR26312:SF222">
    <property type="entry name" value="EXPRESSED PROTEIN"/>
    <property type="match status" value="1"/>
</dbReference>
<dbReference type="GO" id="GO:0016757">
    <property type="term" value="F:glycosyltransferase activity"/>
    <property type="evidence" value="ECO:0007669"/>
    <property type="project" value="UniProtKB-KW"/>
</dbReference>
<evidence type="ECO:0000256" key="1">
    <source>
        <dbReference type="SAM" id="Coils"/>
    </source>
</evidence>
<dbReference type="AlphaFoldDB" id="A0A2R5GD13"/>